<name>A0AB33BAE7_ACIPI</name>
<dbReference type="Proteomes" id="UP000076152">
    <property type="component" value="Chromosome"/>
</dbReference>
<protein>
    <recommendedName>
        <fullName evidence="3">DUF551 domain-containing protein</fullName>
    </recommendedName>
</protein>
<gene>
    <name evidence="1" type="ORF">IEC338SC_3101</name>
</gene>
<reference evidence="1 2" key="1">
    <citation type="submission" date="2016-04" db="EMBL/GenBank/DDBJ databases">
        <title>Complete genome sequencing of OXA-72 bearing Acinetobacter pittii strain IEC338SC.</title>
        <authorList>
            <person name="Brasiliense D.M."/>
            <person name="Lima K.V."/>
            <person name="Souza C.O."/>
            <person name="Dutra L.G."/>
            <person name="Mamizuka E.M."/>
            <person name="Perez-Chaparro P.J."/>
            <person name="McCulloch J.A."/>
        </authorList>
    </citation>
    <scope>NUCLEOTIDE SEQUENCE [LARGE SCALE GENOMIC DNA]</scope>
    <source>
        <strain evidence="1 2">IEC338SC</strain>
    </source>
</reference>
<dbReference type="RefSeq" id="WP_063099307.1">
    <property type="nucleotide sequence ID" value="NZ_CP015145.1"/>
</dbReference>
<accession>A0AB33BAE7</accession>
<evidence type="ECO:0008006" key="3">
    <source>
        <dbReference type="Google" id="ProtNLM"/>
    </source>
</evidence>
<proteinExistence type="predicted"/>
<evidence type="ECO:0000313" key="2">
    <source>
        <dbReference type="Proteomes" id="UP000076152"/>
    </source>
</evidence>
<dbReference type="EMBL" id="CP015145">
    <property type="protein sequence ID" value="AMX20215.1"/>
    <property type="molecule type" value="Genomic_DNA"/>
</dbReference>
<dbReference type="AlphaFoldDB" id="A0AB33BAE7"/>
<evidence type="ECO:0000313" key="1">
    <source>
        <dbReference type="EMBL" id="AMX20215.1"/>
    </source>
</evidence>
<organism evidence="1 2">
    <name type="scientific">Acinetobacter pittii</name>
    <name type="common">Acinetobacter genomosp. 3</name>
    <dbReference type="NCBI Taxonomy" id="48296"/>
    <lineage>
        <taxon>Bacteria</taxon>
        <taxon>Pseudomonadati</taxon>
        <taxon>Pseudomonadota</taxon>
        <taxon>Gammaproteobacteria</taxon>
        <taxon>Moraxellales</taxon>
        <taxon>Moraxellaceae</taxon>
        <taxon>Acinetobacter</taxon>
        <taxon>Acinetobacter calcoaceticus/baumannii complex</taxon>
    </lineage>
</organism>
<sequence length="137" mass="16011">MTDLNKLRSEFESIKEIQDSIRREQLIFNNKLGCYTKKSGKMCVSANWTNGAWFLFERKAKAQAVPVWISTDFMKPDDHDYVDILINAERRIVDAVYLDGKFFIFPPFSKEQWTEVNNKVTHWMPRVDIASKSGAEQ</sequence>